<accession>A0A8D8XBI0</accession>
<feature type="region of interest" description="Disordered" evidence="1">
    <location>
        <begin position="32"/>
        <end position="71"/>
    </location>
</feature>
<sequence length="127" mass="13646">MPSKMLPCIVLACLIIISDRVHSLALHQCHPVLKNDKPTTPSGSKEAAPQQAMKTETVPLSTDQAKAKTKANEQELWKGTIKITDDDGTSIIIPYTPTTPSNGQDLFKGPIKITDDDGGSVIIHGTE</sequence>
<dbReference type="AlphaFoldDB" id="A0A8D8XBI0"/>
<name>A0A8D8XBI0_9HEMI</name>
<organism evidence="3">
    <name type="scientific">Cacopsylla melanoneura</name>
    <dbReference type="NCBI Taxonomy" id="428564"/>
    <lineage>
        <taxon>Eukaryota</taxon>
        <taxon>Metazoa</taxon>
        <taxon>Ecdysozoa</taxon>
        <taxon>Arthropoda</taxon>
        <taxon>Hexapoda</taxon>
        <taxon>Insecta</taxon>
        <taxon>Pterygota</taxon>
        <taxon>Neoptera</taxon>
        <taxon>Paraneoptera</taxon>
        <taxon>Hemiptera</taxon>
        <taxon>Sternorrhyncha</taxon>
        <taxon>Psylloidea</taxon>
        <taxon>Psyllidae</taxon>
        <taxon>Psyllinae</taxon>
        <taxon>Cacopsylla</taxon>
    </lineage>
</organism>
<dbReference type="EMBL" id="HBUF01287213">
    <property type="protein sequence ID" value="CAG6688535.1"/>
    <property type="molecule type" value="Transcribed_RNA"/>
</dbReference>
<evidence type="ECO:0000256" key="1">
    <source>
        <dbReference type="SAM" id="MobiDB-lite"/>
    </source>
</evidence>
<feature type="compositionally biased region" description="Polar residues" evidence="1">
    <location>
        <begin position="52"/>
        <end position="64"/>
    </location>
</feature>
<proteinExistence type="predicted"/>
<reference evidence="3" key="1">
    <citation type="submission" date="2021-05" db="EMBL/GenBank/DDBJ databases">
        <authorList>
            <person name="Alioto T."/>
            <person name="Alioto T."/>
            <person name="Gomez Garrido J."/>
        </authorList>
    </citation>
    <scope>NUCLEOTIDE SEQUENCE</scope>
</reference>
<evidence type="ECO:0000256" key="2">
    <source>
        <dbReference type="SAM" id="SignalP"/>
    </source>
</evidence>
<evidence type="ECO:0000313" key="3">
    <source>
        <dbReference type="EMBL" id="CAG6688535.1"/>
    </source>
</evidence>
<feature type="signal peptide" evidence="2">
    <location>
        <begin position="1"/>
        <end position="23"/>
    </location>
</feature>
<keyword evidence="2" id="KW-0732">Signal</keyword>
<protein>
    <submittedName>
        <fullName evidence="3">Uncharacterized protein</fullName>
    </submittedName>
</protein>
<feature type="chain" id="PRO_5034959472" evidence="2">
    <location>
        <begin position="24"/>
        <end position="127"/>
    </location>
</feature>